<accession>A0AAU8CQB8</accession>
<dbReference type="RefSeq" id="WP_353646971.1">
    <property type="nucleotide sequence ID" value="NZ_CP159253.1"/>
</dbReference>
<protein>
    <submittedName>
        <fullName evidence="1">Uncharacterized protein</fullName>
    </submittedName>
</protein>
<gene>
    <name evidence="1" type="ORF">ABVK50_23570</name>
</gene>
<proteinExistence type="predicted"/>
<sequence>MRDSQDAWTNQRAKILQESYIPLIWKEDFFNWLDTRAGFVHIHNKLPARAAKKNRPICRKDISSFVLETRDGCVGHAPFGSTRSQERILR</sequence>
<dbReference type="AlphaFoldDB" id="A0AAU8CQB8"/>
<reference evidence="1" key="1">
    <citation type="submission" date="2024-06" db="EMBL/GenBank/DDBJ databases">
        <title>Mesorhizobium karijinii sp. nov., a symbiont of the iconic Swainsona formosa from arid Australia.</title>
        <authorList>
            <person name="Hill Y.J."/>
            <person name="Watkin E.L.J."/>
            <person name="O'Hara G.W."/>
            <person name="Terpolilli J."/>
            <person name="Tye M.L."/>
            <person name="Kohlmeier M.G."/>
        </authorList>
    </citation>
    <scope>NUCLEOTIDE SEQUENCE</scope>
    <source>
        <strain evidence="1">WSM2240</strain>
    </source>
</reference>
<name>A0AAU8CQB8_9HYPH</name>
<evidence type="ECO:0000313" key="1">
    <source>
        <dbReference type="EMBL" id="XCG48190.1"/>
    </source>
</evidence>
<organism evidence="1">
    <name type="scientific">Mesorhizobium sp. WSM2240</name>
    <dbReference type="NCBI Taxonomy" id="3228851"/>
    <lineage>
        <taxon>Bacteria</taxon>
        <taxon>Pseudomonadati</taxon>
        <taxon>Pseudomonadota</taxon>
        <taxon>Alphaproteobacteria</taxon>
        <taxon>Hyphomicrobiales</taxon>
        <taxon>Phyllobacteriaceae</taxon>
        <taxon>Mesorhizobium</taxon>
    </lineage>
</organism>
<dbReference type="EMBL" id="CP159253">
    <property type="protein sequence ID" value="XCG48190.1"/>
    <property type="molecule type" value="Genomic_DNA"/>
</dbReference>